<evidence type="ECO:0000313" key="12">
    <source>
        <dbReference type="Proteomes" id="UP000184526"/>
    </source>
</evidence>
<comment type="function">
    <text evidence="10">Involved in the gluconeogenesis. Catalyzes the conversion of oxaloacetate (OAA) to phosphoenolpyruvate (PEP) through direct phosphoryl transfer between the nucleoside triphosphate and OAA.</text>
</comment>
<dbReference type="PANTHER" id="PTHR30031">
    <property type="entry name" value="PHOSPHOENOLPYRUVATE CARBOXYKINASE ATP"/>
    <property type="match status" value="1"/>
</dbReference>
<keyword evidence="6 10" id="KW-0210">Decarboxylase</keyword>
<accession>A0A1M5VW89</accession>
<dbReference type="NCBIfam" id="NF006821">
    <property type="entry name" value="PRK09344.1-3"/>
    <property type="match status" value="1"/>
</dbReference>
<dbReference type="InterPro" id="IPR008210">
    <property type="entry name" value="PEP_carboxykinase_N"/>
</dbReference>
<dbReference type="GO" id="GO:0006094">
    <property type="term" value="P:gluconeogenesis"/>
    <property type="evidence" value="ECO:0007669"/>
    <property type="project" value="UniProtKB-UniRule"/>
</dbReference>
<evidence type="ECO:0000256" key="5">
    <source>
        <dbReference type="ARBA" id="ARBA00022741"/>
    </source>
</evidence>
<organism evidence="11 12">
    <name type="scientific">Clostridium collagenovorans DSM 3089</name>
    <dbReference type="NCBI Taxonomy" id="1121306"/>
    <lineage>
        <taxon>Bacteria</taxon>
        <taxon>Bacillati</taxon>
        <taxon>Bacillota</taxon>
        <taxon>Clostridia</taxon>
        <taxon>Eubacteriales</taxon>
        <taxon>Clostridiaceae</taxon>
        <taxon>Clostridium</taxon>
    </lineage>
</organism>
<evidence type="ECO:0000313" key="11">
    <source>
        <dbReference type="EMBL" id="SHH79213.1"/>
    </source>
</evidence>
<protein>
    <recommendedName>
        <fullName evidence="3 10">Phosphoenolpyruvate carboxykinase (ATP)</fullName>
        <shortName evidence="10">PCK</shortName>
        <shortName evidence="10">PEP carboxykinase</shortName>
        <shortName evidence="10">PEPCK</shortName>
        <ecNumber evidence="3 10">4.1.1.49</ecNumber>
    </recommendedName>
</protein>
<evidence type="ECO:0000256" key="9">
    <source>
        <dbReference type="ARBA" id="ARBA00047371"/>
    </source>
</evidence>
<feature type="binding site" evidence="10">
    <location>
        <position position="197"/>
    </location>
    <ligand>
        <name>ATP</name>
        <dbReference type="ChEBI" id="CHEBI:30616"/>
    </ligand>
</feature>
<dbReference type="PANTHER" id="PTHR30031:SF0">
    <property type="entry name" value="PHOSPHOENOLPYRUVATE CARBOXYKINASE (ATP)"/>
    <property type="match status" value="1"/>
</dbReference>
<feature type="binding site" evidence="10">
    <location>
        <position position="253"/>
    </location>
    <ligand>
        <name>Mn(2+)</name>
        <dbReference type="ChEBI" id="CHEBI:29035"/>
    </ligand>
</feature>
<dbReference type="InterPro" id="IPR001272">
    <property type="entry name" value="PEP_carboxykinase_ATP"/>
</dbReference>
<feature type="binding site" evidence="10">
    <location>
        <position position="317"/>
    </location>
    <ligand>
        <name>substrate</name>
    </ligand>
</feature>
<dbReference type="SUPFAM" id="SSF53795">
    <property type="entry name" value="PEP carboxykinase-like"/>
    <property type="match status" value="1"/>
</dbReference>
<comment type="pathway">
    <text evidence="1 10">Carbohydrate biosynthesis; gluconeogenesis.</text>
</comment>
<feature type="binding site" evidence="10">
    <location>
        <position position="216"/>
    </location>
    <ligand>
        <name>Mn(2+)</name>
        <dbReference type="ChEBI" id="CHEBI:29035"/>
    </ligand>
</feature>
<feature type="binding site" evidence="10">
    <location>
        <position position="191"/>
    </location>
    <ligand>
        <name>substrate</name>
    </ligand>
</feature>
<evidence type="ECO:0000256" key="3">
    <source>
        <dbReference type="ARBA" id="ARBA00012363"/>
    </source>
</evidence>
<dbReference type="GO" id="GO:0004612">
    <property type="term" value="F:phosphoenolpyruvate carboxykinase (ATP) activity"/>
    <property type="evidence" value="ECO:0007669"/>
    <property type="project" value="UniProtKB-UniRule"/>
</dbReference>
<dbReference type="Pfam" id="PF01293">
    <property type="entry name" value="PEPCK_ATP"/>
    <property type="match status" value="1"/>
</dbReference>
<keyword evidence="4 10" id="KW-0312">Gluconeogenesis</keyword>
<dbReference type="Proteomes" id="UP000184526">
    <property type="component" value="Unassembled WGS sequence"/>
</dbReference>
<reference evidence="11 12" key="1">
    <citation type="submission" date="2016-11" db="EMBL/GenBank/DDBJ databases">
        <authorList>
            <person name="Jaros S."/>
            <person name="Januszkiewicz K."/>
            <person name="Wedrychowicz H."/>
        </authorList>
    </citation>
    <scope>NUCLEOTIDE SEQUENCE [LARGE SCALE GENOMIC DNA]</scope>
    <source>
        <strain evidence="11 12">DSM 3089</strain>
    </source>
</reference>
<dbReference type="OrthoDB" id="9806325at2"/>
<dbReference type="Gene3D" id="3.40.449.10">
    <property type="entry name" value="Phosphoenolpyruvate Carboxykinase, domain 1"/>
    <property type="match status" value="1"/>
</dbReference>
<keyword evidence="11" id="KW-0670">Pyruvate</keyword>
<proteinExistence type="inferred from homology"/>
<keyword evidence="11" id="KW-0808">Transferase</keyword>
<keyword evidence="10" id="KW-0479">Metal-binding</keyword>
<comment type="subcellular location">
    <subcellularLocation>
        <location evidence="10">Cytoplasm</location>
    </subcellularLocation>
</comment>
<evidence type="ECO:0000256" key="1">
    <source>
        <dbReference type="ARBA" id="ARBA00004742"/>
    </source>
</evidence>
<gene>
    <name evidence="10" type="primary">pckA</name>
    <name evidence="11" type="ORF">SAMN02745196_01387</name>
</gene>
<dbReference type="GO" id="GO:0005829">
    <property type="term" value="C:cytosol"/>
    <property type="evidence" value="ECO:0007669"/>
    <property type="project" value="TreeGrafter"/>
</dbReference>
<comment type="catalytic activity">
    <reaction evidence="9 10">
        <text>oxaloacetate + ATP = phosphoenolpyruvate + ADP + CO2</text>
        <dbReference type="Rhea" id="RHEA:18617"/>
        <dbReference type="ChEBI" id="CHEBI:16452"/>
        <dbReference type="ChEBI" id="CHEBI:16526"/>
        <dbReference type="ChEBI" id="CHEBI:30616"/>
        <dbReference type="ChEBI" id="CHEBI:58702"/>
        <dbReference type="ChEBI" id="CHEBI:456216"/>
        <dbReference type="EC" id="4.1.1.49"/>
    </reaction>
</comment>
<feature type="binding site" evidence="10">
    <location>
        <position position="317"/>
    </location>
    <ligand>
        <name>ATP</name>
        <dbReference type="ChEBI" id="CHEBI:30616"/>
    </ligand>
</feature>
<feature type="binding site" evidence="10">
    <location>
        <position position="281"/>
    </location>
    <ligand>
        <name>ATP</name>
        <dbReference type="ChEBI" id="CHEBI:30616"/>
    </ligand>
</feature>
<dbReference type="AlphaFoldDB" id="A0A1M5VW89"/>
<dbReference type="InterPro" id="IPR015994">
    <property type="entry name" value="PEPCK_ATP_CS"/>
</dbReference>
<comment type="cofactor">
    <cofactor evidence="10">
        <name>Mn(2+)</name>
        <dbReference type="ChEBI" id="CHEBI:29035"/>
    </cofactor>
    <text evidence="10">Binds 1 Mn(2+) ion per subunit.</text>
</comment>
<sequence>MNIVSEKSRAVDIKTNGKVYRNLSVEELVNKSLENKEGTLSDAGALVIDTGKYTGRSPKDRFIVMQDSIKDKVNWGDSNLPIEEEVFNNLYNKVLEYLSEKDLYIFDGEVGADSKYSLPITVINELASQNLFATQLFRRLDSKNIDGHVAEFTIIAAPGYKAEGENDGINSEAFILVNFDEKIVLIGGTQYSGEIKKSMFSVMNFIMPDKDVFPMHCSANKDEQGNTAIFFGLSGTGKTTLSADPDRILIGDDEHGWCDEGVFNFEGGCYAKVIKLERAKEKEIFDAIRFGTVLENVVVDSEGKPDYNDGSKTENTRAGYPIDYIPNADINGKGGNPNTVIFLTADAFGVLPPISKLSKEAAMYHFMSGYTSKLSGTERGITDPKATFSACFGEPFMLRSPYVYAELLGKKIEQNETEVYLVNTGWTGGPYGIGKRMNLSYTRAMVKAAISGELAKAEYTNNGLFNVSIPKSIEGVPSELLNPENTWENKDDYYKKAKELVERFNENFKRYEDVPENIINAGPRI</sequence>
<dbReference type="SUPFAM" id="SSF68923">
    <property type="entry name" value="PEP carboxykinase N-terminal domain"/>
    <property type="match status" value="1"/>
</dbReference>
<dbReference type="EC" id="4.1.1.49" evidence="3 10"/>
<dbReference type="HAMAP" id="MF_00453">
    <property type="entry name" value="PEPCK_ATP"/>
    <property type="match status" value="1"/>
</dbReference>
<dbReference type="GO" id="GO:0046872">
    <property type="term" value="F:metal ion binding"/>
    <property type="evidence" value="ECO:0007669"/>
    <property type="project" value="UniProtKB-KW"/>
</dbReference>
<keyword evidence="8 10" id="KW-0456">Lyase</keyword>
<dbReference type="PIRSF" id="PIRSF006294">
    <property type="entry name" value="PEP_crbxkin"/>
    <property type="match status" value="1"/>
</dbReference>
<keyword evidence="10" id="KW-0464">Manganese</keyword>
<feature type="binding site" evidence="10">
    <location>
        <position position="197"/>
    </location>
    <ligand>
        <name>substrate</name>
    </ligand>
</feature>
<feature type="binding site" evidence="10">
    <location>
        <position position="442"/>
    </location>
    <ligand>
        <name>ATP</name>
        <dbReference type="ChEBI" id="CHEBI:30616"/>
    </ligand>
</feature>
<evidence type="ECO:0000256" key="7">
    <source>
        <dbReference type="ARBA" id="ARBA00022840"/>
    </source>
</evidence>
<dbReference type="PROSITE" id="PS00532">
    <property type="entry name" value="PEPCK_ATP"/>
    <property type="match status" value="1"/>
</dbReference>
<name>A0A1M5VW89_9CLOT</name>
<dbReference type="Gene3D" id="3.90.228.20">
    <property type="match status" value="1"/>
</dbReference>
<keyword evidence="5 10" id="KW-0547">Nucleotide-binding</keyword>
<dbReference type="CDD" id="cd00484">
    <property type="entry name" value="PEPCK_ATP"/>
    <property type="match status" value="1"/>
</dbReference>
<keyword evidence="10" id="KW-0963">Cytoplasm</keyword>
<evidence type="ECO:0000256" key="2">
    <source>
        <dbReference type="ARBA" id="ARBA00006052"/>
    </source>
</evidence>
<evidence type="ECO:0000256" key="10">
    <source>
        <dbReference type="HAMAP-Rule" id="MF_00453"/>
    </source>
</evidence>
<feature type="binding site" evidence="10">
    <location>
        <position position="56"/>
    </location>
    <ligand>
        <name>substrate</name>
    </ligand>
</feature>
<keyword evidence="12" id="KW-1185">Reference proteome</keyword>
<feature type="binding site" evidence="10">
    <location>
        <begin position="232"/>
        <end position="240"/>
    </location>
    <ligand>
        <name>ATP</name>
        <dbReference type="ChEBI" id="CHEBI:30616"/>
    </ligand>
</feature>
<dbReference type="GO" id="GO:0005524">
    <property type="term" value="F:ATP binding"/>
    <property type="evidence" value="ECO:0007669"/>
    <property type="project" value="UniProtKB-UniRule"/>
</dbReference>
<keyword evidence="7 10" id="KW-0067">ATP-binding</keyword>
<dbReference type="RefSeq" id="WP_072831306.1">
    <property type="nucleotide sequence ID" value="NZ_FQXP01000005.1"/>
</dbReference>
<dbReference type="EMBL" id="FQXP01000005">
    <property type="protein sequence ID" value="SHH79213.1"/>
    <property type="molecule type" value="Genomic_DNA"/>
</dbReference>
<evidence type="ECO:0000256" key="4">
    <source>
        <dbReference type="ARBA" id="ARBA00022432"/>
    </source>
</evidence>
<keyword evidence="11" id="KW-0418">Kinase</keyword>
<evidence type="ECO:0000256" key="6">
    <source>
        <dbReference type="ARBA" id="ARBA00022793"/>
    </source>
</evidence>
<comment type="similarity">
    <text evidence="2 10">Belongs to the phosphoenolpyruvate carboxykinase (ATP) family.</text>
</comment>
<dbReference type="NCBIfam" id="TIGR00224">
    <property type="entry name" value="pckA"/>
    <property type="match status" value="1"/>
</dbReference>
<comment type="caution">
    <text evidence="10">Lacks conserved residue(s) required for the propagation of feature annotation.</text>
</comment>
<evidence type="ECO:0000256" key="8">
    <source>
        <dbReference type="ARBA" id="ARBA00023239"/>
    </source>
</evidence>
<dbReference type="InterPro" id="IPR013035">
    <property type="entry name" value="PEP_carboxykinase_C"/>
</dbReference>
<feature type="binding site" evidence="10">
    <location>
        <position position="197"/>
    </location>
    <ligand>
        <name>Mn(2+)</name>
        <dbReference type="ChEBI" id="CHEBI:29035"/>
    </ligand>
</feature>
<dbReference type="NCBIfam" id="NF006820">
    <property type="entry name" value="PRK09344.1-2"/>
    <property type="match status" value="1"/>
</dbReference>
<dbReference type="GO" id="GO:0016301">
    <property type="term" value="F:kinase activity"/>
    <property type="evidence" value="ECO:0007669"/>
    <property type="project" value="UniProtKB-KW"/>
</dbReference>
<dbReference type="Gene3D" id="2.170.8.10">
    <property type="entry name" value="Phosphoenolpyruvate Carboxykinase, domain 2"/>
    <property type="match status" value="1"/>
</dbReference>
<dbReference type="STRING" id="1121306.SAMN02745196_01387"/>
<dbReference type="UniPathway" id="UPA00138"/>
<feature type="binding site" evidence="10">
    <location>
        <position position="216"/>
    </location>
    <ligand>
        <name>ATP</name>
        <dbReference type="ChEBI" id="CHEBI:30616"/>
    </ligand>
</feature>